<comment type="similarity">
    <text evidence="5">Belongs to the G-protein coupled receptor 1 family.</text>
</comment>
<keyword evidence="2 5" id="KW-0812">Transmembrane</keyword>
<dbReference type="GO" id="GO:0016020">
    <property type="term" value="C:membrane"/>
    <property type="evidence" value="ECO:0007669"/>
    <property type="project" value="UniProtKB-SubCell"/>
</dbReference>
<feature type="transmembrane region" description="Helical" evidence="6">
    <location>
        <begin position="216"/>
        <end position="237"/>
    </location>
</feature>
<feature type="transmembrane region" description="Helical" evidence="6">
    <location>
        <begin position="80"/>
        <end position="97"/>
    </location>
</feature>
<dbReference type="Pfam" id="PF00001">
    <property type="entry name" value="7tm_1"/>
    <property type="match status" value="1"/>
</dbReference>
<feature type="transmembrane region" description="Helical" evidence="6">
    <location>
        <begin position="258"/>
        <end position="281"/>
    </location>
</feature>
<dbReference type="PANTHER" id="PTHR46641">
    <property type="entry name" value="FMRFAMIDE RECEPTOR-RELATED"/>
    <property type="match status" value="1"/>
</dbReference>
<dbReference type="Gene3D" id="1.20.1070.10">
    <property type="entry name" value="Rhodopsin 7-helix transmembrane proteins"/>
    <property type="match status" value="1"/>
</dbReference>
<dbReference type="AlphaFoldDB" id="A0A9D4KXI8"/>
<keyword evidence="4 6" id="KW-0472">Membrane</keyword>
<accession>A0A9D4KXI8</accession>
<keyword evidence="3 6" id="KW-1133">Transmembrane helix</keyword>
<dbReference type="PROSITE" id="PS50262">
    <property type="entry name" value="G_PROTEIN_RECEP_F1_2"/>
    <property type="match status" value="1"/>
</dbReference>
<gene>
    <name evidence="8" type="ORF">DPMN_089281</name>
</gene>
<proteinExistence type="inferred from homology"/>
<feature type="transmembrane region" description="Helical" evidence="6">
    <location>
        <begin position="44"/>
        <end position="68"/>
    </location>
</feature>
<evidence type="ECO:0000256" key="6">
    <source>
        <dbReference type="SAM" id="Phobius"/>
    </source>
</evidence>
<keyword evidence="9" id="KW-1185">Reference proteome</keyword>
<name>A0A9D4KXI8_DREPO</name>
<dbReference type="InterPro" id="IPR017452">
    <property type="entry name" value="GPCR_Rhodpsn_7TM"/>
</dbReference>
<feature type="transmembrane region" description="Helical" evidence="6">
    <location>
        <begin position="136"/>
        <end position="156"/>
    </location>
</feature>
<dbReference type="PANTHER" id="PTHR46641:SF25">
    <property type="entry name" value="CNMAMIDE RECEPTOR-RELATED"/>
    <property type="match status" value="1"/>
</dbReference>
<dbReference type="SUPFAM" id="SSF81321">
    <property type="entry name" value="Family A G protein-coupled receptor-like"/>
    <property type="match status" value="1"/>
</dbReference>
<dbReference type="CDD" id="cd14978">
    <property type="entry name" value="7tmA_FMRFamide_R-like"/>
    <property type="match status" value="1"/>
</dbReference>
<keyword evidence="5" id="KW-0675">Receptor</keyword>
<evidence type="ECO:0000256" key="3">
    <source>
        <dbReference type="ARBA" id="ARBA00022989"/>
    </source>
</evidence>
<dbReference type="PROSITE" id="PS00237">
    <property type="entry name" value="G_PROTEIN_RECEP_F1_1"/>
    <property type="match status" value="1"/>
</dbReference>
<keyword evidence="5" id="KW-0297">G-protein coupled receptor</keyword>
<dbReference type="PRINTS" id="PR00237">
    <property type="entry name" value="GPCRRHODOPSN"/>
</dbReference>
<dbReference type="Proteomes" id="UP000828390">
    <property type="component" value="Unassembled WGS sequence"/>
</dbReference>
<reference evidence="8" key="2">
    <citation type="submission" date="2020-11" db="EMBL/GenBank/DDBJ databases">
        <authorList>
            <person name="McCartney M.A."/>
            <person name="Auch B."/>
            <person name="Kono T."/>
            <person name="Mallez S."/>
            <person name="Becker A."/>
            <person name="Gohl D.M."/>
            <person name="Silverstein K.A.T."/>
            <person name="Koren S."/>
            <person name="Bechman K.B."/>
            <person name="Herman A."/>
            <person name="Abrahante J.E."/>
            <person name="Garbe J."/>
        </authorList>
    </citation>
    <scope>NUCLEOTIDE SEQUENCE</scope>
    <source>
        <strain evidence="8">Duluth1</strain>
        <tissue evidence="8">Whole animal</tissue>
    </source>
</reference>
<keyword evidence="5" id="KW-0807">Transducer</keyword>
<feature type="transmembrane region" description="Helical" evidence="6">
    <location>
        <begin position="168"/>
        <end position="187"/>
    </location>
</feature>
<dbReference type="InterPro" id="IPR000276">
    <property type="entry name" value="GPCR_Rhodpsn"/>
</dbReference>
<evidence type="ECO:0000256" key="5">
    <source>
        <dbReference type="RuleBase" id="RU000688"/>
    </source>
</evidence>
<evidence type="ECO:0000259" key="7">
    <source>
        <dbReference type="PROSITE" id="PS50262"/>
    </source>
</evidence>
<organism evidence="8 9">
    <name type="scientific">Dreissena polymorpha</name>
    <name type="common">Zebra mussel</name>
    <name type="synonym">Mytilus polymorpha</name>
    <dbReference type="NCBI Taxonomy" id="45954"/>
    <lineage>
        <taxon>Eukaryota</taxon>
        <taxon>Metazoa</taxon>
        <taxon>Spiralia</taxon>
        <taxon>Lophotrochozoa</taxon>
        <taxon>Mollusca</taxon>
        <taxon>Bivalvia</taxon>
        <taxon>Autobranchia</taxon>
        <taxon>Heteroconchia</taxon>
        <taxon>Euheterodonta</taxon>
        <taxon>Imparidentia</taxon>
        <taxon>Neoheterodontei</taxon>
        <taxon>Myida</taxon>
        <taxon>Dreissenoidea</taxon>
        <taxon>Dreissenidae</taxon>
        <taxon>Dreissena</taxon>
    </lineage>
</organism>
<protein>
    <recommendedName>
        <fullName evidence="7">G-protein coupled receptors family 1 profile domain-containing protein</fullName>
    </recommendedName>
</protein>
<evidence type="ECO:0000313" key="8">
    <source>
        <dbReference type="EMBL" id="KAH3846972.1"/>
    </source>
</evidence>
<dbReference type="EMBL" id="JAIWYP010000003">
    <property type="protein sequence ID" value="KAH3846972.1"/>
    <property type="molecule type" value="Genomic_DNA"/>
</dbReference>
<feature type="domain" description="G-protein coupled receptors family 1 profile" evidence="7">
    <location>
        <begin position="59"/>
        <end position="331"/>
    </location>
</feature>
<dbReference type="InterPro" id="IPR052954">
    <property type="entry name" value="GPCR-Ligand_Int"/>
</dbReference>
<reference evidence="8" key="1">
    <citation type="journal article" date="2019" name="bioRxiv">
        <title>The Genome of the Zebra Mussel, Dreissena polymorpha: A Resource for Invasive Species Research.</title>
        <authorList>
            <person name="McCartney M.A."/>
            <person name="Auch B."/>
            <person name="Kono T."/>
            <person name="Mallez S."/>
            <person name="Zhang Y."/>
            <person name="Obille A."/>
            <person name="Becker A."/>
            <person name="Abrahante J.E."/>
            <person name="Garbe J."/>
            <person name="Badalamenti J.P."/>
            <person name="Herman A."/>
            <person name="Mangelson H."/>
            <person name="Liachko I."/>
            <person name="Sullivan S."/>
            <person name="Sone E.D."/>
            <person name="Koren S."/>
            <person name="Silverstein K.A.T."/>
            <person name="Beckman K.B."/>
            <person name="Gohl D.M."/>
        </authorList>
    </citation>
    <scope>NUCLEOTIDE SEQUENCE</scope>
    <source>
        <strain evidence="8">Duluth1</strain>
        <tissue evidence="8">Whole animal</tissue>
    </source>
</reference>
<evidence type="ECO:0000256" key="1">
    <source>
        <dbReference type="ARBA" id="ARBA00004370"/>
    </source>
</evidence>
<comment type="caution">
    <text evidence="8">The sequence shown here is derived from an EMBL/GenBank/DDBJ whole genome shotgun (WGS) entry which is preliminary data.</text>
</comment>
<dbReference type="GO" id="GO:0004930">
    <property type="term" value="F:G protein-coupled receptor activity"/>
    <property type="evidence" value="ECO:0007669"/>
    <property type="project" value="UniProtKB-KW"/>
</dbReference>
<evidence type="ECO:0000313" key="9">
    <source>
        <dbReference type="Proteomes" id="UP000828390"/>
    </source>
</evidence>
<feature type="transmembrane region" description="Helical" evidence="6">
    <location>
        <begin position="328"/>
        <end position="346"/>
    </location>
</feature>
<sequence>MSELASDYYLEDKQNASNQTNDHVYDLYAGDEEESFMIIFGNGFYVYVTPVILMVGLCGNSLSLCVFCSKKMRRMSASRYLSALSICDLMALVFYVLSEWLRRGLNTIVPGYHGSFLDTPVVCQVWLHLSYMSRLLSAWLIVTFTCERYIGVCMPLRRRNMGSLKETNRIITLLFVLSCIVAIYKPVTSEVRALNNMTACTSKESFEFEAFVLDSLYALIITLAPFVIISTLNILIVRKLLNRKRKNKFNLVTEENAIRLEFTFILLAISFFFIALNLPYFSMWVKQFLQSHYLHSTFDHTDDLSFEYWQGVTKITRTIFNINYCINFFLYSITGACFRLQLRALFSRSRNSRRSFYQYQPTGNRTQCTNSRSRTSRV</sequence>
<evidence type="ECO:0000256" key="2">
    <source>
        <dbReference type="ARBA" id="ARBA00022692"/>
    </source>
</evidence>
<evidence type="ECO:0000256" key="4">
    <source>
        <dbReference type="ARBA" id="ARBA00023136"/>
    </source>
</evidence>
<comment type="subcellular location">
    <subcellularLocation>
        <location evidence="1">Membrane</location>
    </subcellularLocation>
</comment>